<organism evidence="3 4">
    <name type="scientific">Parasphingopyxis marina</name>
    <dbReference type="NCBI Taxonomy" id="2761622"/>
    <lineage>
        <taxon>Bacteria</taxon>
        <taxon>Pseudomonadati</taxon>
        <taxon>Pseudomonadota</taxon>
        <taxon>Alphaproteobacteria</taxon>
        <taxon>Sphingomonadales</taxon>
        <taxon>Sphingomonadaceae</taxon>
        <taxon>Parasphingopyxis</taxon>
    </lineage>
</organism>
<dbReference type="InterPro" id="IPR014567">
    <property type="entry name" value="UCP031900"/>
</dbReference>
<evidence type="ECO:0000313" key="4">
    <source>
        <dbReference type="Proteomes" id="UP000564378"/>
    </source>
</evidence>
<feature type="chain" id="PRO_5032762974" evidence="1">
    <location>
        <begin position="22"/>
        <end position="330"/>
    </location>
</feature>
<name>A0A842HXW6_9SPHN</name>
<sequence>MRRIVAALLVLALAGSTVVLTGRGSGAPDGPFAIRAEPVMLDAADPAHVAVGNLRFVRGWTLTSDDPNFGGLSAIARDGDGFVAVGDAGGVFRFTFDAAGAIRRAEIGALPAGPLPEGGGAVEKRDRDAEAMALDPASGRIWVGFERANGIWRYDRAFAGSDAHRRPAEMRRWPSNGGPEAMVRLPDGRFLVFSEAGRGAQGANAVLLFAGDPSEEGPEPVQLGYRPPGDHRITDAALLPDGRLMVLNRAFSLVDGVSVIVTLVDLGGDLSPGRILEGRQIARIDPPLTIDNMEALAIGERGGRTIVWMASDDNFNPLQRTLLLEFELQD</sequence>
<proteinExistence type="predicted"/>
<evidence type="ECO:0000259" key="2">
    <source>
        <dbReference type="Pfam" id="PF13449"/>
    </source>
</evidence>
<evidence type="ECO:0000256" key="1">
    <source>
        <dbReference type="SAM" id="SignalP"/>
    </source>
</evidence>
<dbReference type="SUPFAM" id="SSF75011">
    <property type="entry name" value="3-carboxy-cis,cis-mucoante lactonizing enzyme"/>
    <property type="match status" value="1"/>
</dbReference>
<reference evidence="3 4" key="1">
    <citation type="submission" date="2020-08" db="EMBL/GenBank/DDBJ databases">
        <title>Draft genome sequence of Parasphingopyxis sp. GrpM-11.</title>
        <authorList>
            <person name="Oh J."/>
            <person name="Roh D.-H."/>
        </authorList>
    </citation>
    <scope>NUCLEOTIDE SEQUENCE [LARGE SCALE GENOMIC DNA]</scope>
    <source>
        <strain evidence="3 4">GrpM-11</strain>
    </source>
</reference>
<accession>A0A842HXW6</accession>
<feature type="signal peptide" evidence="1">
    <location>
        <begin position="1"/>
        <end position="21"/>
    </location>
</feature>
<dbReference type="InterPro" id="IPR027372">
    <property type="entry name" value="Phytase-like_dom"/>
</dbReference>
<evidence type="ECO:0000313" key="3">
    <source>
        <dbReference type="EMBL" id="MBC2779018.1"/>
    </source>
</evidence>
<gene>
    <name evidence="3" type="ORF">H6P80_15445</name>
</gene>
<dbReference type="Proteomes" id="UP000564378">
    <property type="component" value="Unassembled WGS sequence"/>
</dbReference>
<feature type="domain" description="Phytase-like" evidence="2">
    <location>
        <begin position="68"/>
        <end position="315"/>
    </location>
</feature>
<dbReference type="Pfam" id="PF13449">
    <property type="entry name" value="Phytase-like"/>
    <property type="match status" value="1"/>
</dbReference>
<dbReference type="AlphaFoldDB" id="A0A842HXW6"/>
<keyword evidence="4" id="KW-1185">Reference proteome</keyword>
<dbReference type="PIRSF" id="PIRSF031900">
    <property type="entry name" value="UCP031900"/>
    <property type="match status" value="1"/>
</dbReference>
<protein>
    <submittedName>
        <fullName evidence="3">Esterase-like activity of phytase family protein</fullName>
    </submittedName>
</protein>
<dbReference type="RefSeq" id="WP_185802313.1">
    <property type="nucleotide sequence ID" value="NZ_JACJVJ010000003.1"/>
</dbReference>
<keyword evidence="1" id="KW-0732">Signal</keyword>
<dbReference type="EMBL" id="JACJVJ010000003">
    <property type="protein sequence ID" value="MBC2779018.1"/>
    <property type="molecule type" value="Genomic_DNA"/>
</dbReference>
<comment type="caution">
    <text evidence="3">The sequence shown here is derived from an EMBL/GenBank/DDBJ whole genome shotgun (WGS) entry which is preliminary data.</text>
</comment>